<dbReference type="Proteomes" id="UP001589718">
    <property type="component" value="Unassembled WGS sequence"/>
</dbReference>
<evidence type="ECO:0000313" key="2">
    <source>
        <dbReference type="Proteomes" id="UP001589718"/>
    </source>
</evidence>
<comment type="caution">
    <text evidence="1">The sequence shown here is derived from an EMBL/GenBank/DDBJ whole genome shotgun (WGS) entry which is preliminary data.</text>
</comment>
<proteinExistence type="predicted"/>
<evidence type="ECO:0000313" key="1">
    <source>
        <dbReference type="EMBL" id="MFB9524163.1"/>
    </source>
</evidence>
<keyword evidence="1" id="KW-0456">Lyase</keyword>
<gene>
    <name evidence="1" type="primary">dpgB</name>
    <name evidence="1" type="ORF">ACFFTU_29895</name>
</gene>
<organism evidence="1 2">
    <name type="scientific">Streptomyces cremeus</name>
    <dbReference type="NCBI Taxonomy" id="66881"/>
    <lineage>
        <taxon>Bacteria</taxon>
        <taxon>Bacillati</taxon>
        <taxon>Actinomycetota</taxon>
        <taxon>Actinomycetes</taxon>
        <taxon>Kitasatosporales</taxon>
        <taxon>Streptomycetaceae</taxon>
        <taxon>Streptomyces</taxon>
    </lineage>
</organism>
<dbReference type="PANTHER" id="PTHR43459">
    <property type="entry name" value="ENOYL-COA HYDRATASE"/>
    <property type="match status" value="1"/>
</dbReference>
<dbReference type="RefSeq" id="WP_345218116.1">
    <property type="nucleotide sequence ID" value="NZ_BAAAXE010000001.1"/>
</dbReference>
<dbReference type="InterPro" id="IPR053545">
    <property type="entry name" value="Enoyl-CoA_hydratase-like"/>
</dbReference>
<dbReference type="SUPFAM" id="SSF52096">
    <property type="entry name" value="ClpP/crotonase"/>
    <property type="match status" value="1"/>
</dbReference>
<dbReference type="InterPro" id="IPR029045">
    <property type="entry name" value="ClpP/crotonase-like_dom_sf"/>
</dbReference>
<dbReference type="Gene3D" id="3.90.226.10">
    <property type="entry name" value="2-enoyl-CoA Hydratase, Chain A, domain 1"/>
    <property type="match status" value="1"/>
</dbReference>
<accession>A0ABV5PLR7</accession>
<name>A0ABV5PLR7_STRCM</name>
<dbReference type="InterPro" id="IPR001753">
    <property type="entry name" value="Enoyl-CoA_hydra/iso"/>
</dbReference>
<sequence>MPTTPLAHSLTDEAAAVLTVGGNERLTPELVSRVASAVTRAESADGGVVLLLLGGDSAPTAQDPADFAPSGTGIHLVNTWERVLRRLENAGRPTLAVVEGACTGPALEVLLIADYRLAAPDARLRLAGAEDGAWPGTAVHRLANQIGTARARRLLLLRPWLSAAEAAACDLVDETAGSAREARERAAALVAELSALPGQEWSIRRRLLFDSGLSYEEALGAHLAACDRSLRRQQPLPATRP</sequence>
<dbReference type="GO" id="GO:0004300">
    <property type="term" value="F:enoyl-CoA hydratase activity"/>
    <property type="evidence" value="ECO:0007669"/>
    <property type="project" value="UniProtKB-EC"/>
</dbReference>
<keyword evidence="2" id="KW-1185">Reference proteome</keyword>
<protein>
    <submittedName>
        <fullName evidence="1">Enoyl-CoA-hydratase DpgB</fullName>
        <ecNumber evidence="1">4.2.1.17</ecNumber>
    </submittedName>
</protein>
<dbReference type="EMBL" id="JBHMCR010000019">
    <property type="protein sequence ID" value="MFB9524163.1"/>
    <property type="molecule type" value="Genomic_DNA"/>
</dbReference>
<dbReference type="Pfam" id="PF00378">
    <property type="entry name" value="ECH_1"/>
    <property type="match status" value="1"/>
</dbReference>
<dbReference type="NCBIfam" id="NF042431">
    <property type="entry name" value="EnCoAhydt_DpgB"/>
    <property type="match status" value="1"/>
</dbReference>
<dbReference type="EC" id="4.2.1.17" evidence="1"/>
<reference evidence="1 2" key="1">
    <citation type="submission" date="2024-09" db="EMBL/GenBank/DDBJ databases">
        <authorList>
            <person name="Sun Q."/>
            <person name="Mori K."/>
        </authorList>
    </citation>
    <scope>NUCLEOTIDE SEQUENCE [LARGE SCALE GENOMIC DNA]</scope>
    <source>
        <strain evidence="1 2">JCM 4362</strain>
    </source>
</reference>
<dbReference type="PANTHER" id="PTHR43459:SF1">
    <property type="entry name" value="EG:BACN32G11.4 PROTEIN"/>
    <property type="match status" value="1"/>
</dbReference>